<feature type="region of interest" description="Disordered" evidence="1">
    <location>
        <begin position="67"/>
        <end position="92"/>
    </location>
</feature>
<evidence type="ECO:0000313" key="3">
    <source>
        <dbReference type="Proteomes" id="UP000285961"/>
    </source>
</evidence>
<name>A0A419ENZ4_9BACT</name>
<sequence>MRWGQVLKFDLRGTRAQASVSSACLRKQRGQVYTLDIDKLIPFVRQDRRAGPFMKGEENSLTAKDRISGGFLPHYRQEDTRERHIQEREGQGEVPLLSAIHSAVGPGYEAGRWPQEEGQRDHSQFGLVQCVDLTPL</sequence>
<feature type="compositionally biased region" description="Basic and acidic residues" evidence="1">
    <location>
        <begin position="75"/>
        <end position="91"/>
    </location>
</feature>
<dbReference type="Proteomes" id="UP000285961">
    <property type="component" value="Unassembled WGS sequence"/>
</dbReference>
<proteinExistence type="predicted"/>
<evidence type="ECO:0000256" key="1">
    <source>
        <dbReference type="SAM" id="MobiDB-lite"/>
    </source>
</evidence>
<accession>A0A419ENZ4</accession>
<dbReference type="EMBL" id="QZKI01000138">
    <property type="protein sequence ID" value="RJP64496.1"/>
    <property type="molecule type" value="Genomic_DNA"/>
</dbReference>
<protein>
    <submittedName>
        <fullName evidence="2">Uncharacterized protein</fullName>
    </submittedName>
</protein>
<gene>
    <name evidence="2" type="ORF">C4532_19105</name>
</gene>
<organism evidence="2 3">
    <name type="scientific">Candidatus Abyssobacteria bacterium SURF_17</name>
    <dbReference type="NCBI Taxonomy" id="2093361"/>
    <lineage>
        <taxon>Bacteria</taxon>
        <taxon>Pseudomonadati</taxon>
        <taxon>Candidatus Hydrogenedentota</taxon>
        <taxon>Candidatus Abyssobacteria</taxon>
    </lineage>
</organism>
<dbReference type="AlphaFoldDB" id="A0A419ENZ4"/>
<comment type="caution">
    <text evidence="2">The sequence shown here is derived from an EMBL/GenBank/DDBJ whole genome shotgun (WGS) entry which is preliminary data.</text>
</comment>
<reference evidence="2 3" key="1">
    <citation type="journal article" date="2017" name="ISME J.">
        <title>Energy and carbon metabolisms in a deep terrestrial subsurface fluid microbial community.</title>
        <authorList>
            <person name="Momper L."/>
            <person name="Jungbluth S.P."/>
            <person name="Lee M.D."/>
            <person name="Amend J.P."/>
        </authorList>
    </citation>
    <scope>NUCLEOTIDE SEQUENCE [LARGE SCALE GENOMIC DNA]</scope>
    <source>
        <strain evidence="2">SURF_17</strain>
    </source>
</reference>
<evidence type="ECO:0000313" key="2">
    <source>
        <dbReference type="EMBL" id="RJP64496.1"/>
    </source>
</evidence>